<reference evidence="1 2" key="1">
    <citation type="submission" date="2018-10" db="EMBL/GenBank/DDBJ databases">
        <title>Effects of UV and annual dynamics of microbial communities in freshwater RAS systems.</title>
        <authorList>
            <person name="Bekkelund A.K."/>
            <person name="Hansen B.R."/>
            <person name="Stokken H."/>
            <person name="Eriksen B.F."/>
            <person name="Kashulin N.A."/>
        </authorList>
    </citation>
    <scope>NUCLEOTIDE SEQUENCE [LARGE SCALE GENOMIC DNA]</scope>
    <source>
        <strain evidence="1 2">BHSEK</strain>
    </source>
</reference>
<proteinExistence type="predicted"/>
<dbReference type="AlphaFoldDB" id="A0A3G2EAD4"/>
<accession>A0A3G2EAD4</accession>
<organism evidence="1 2">
    <name type="scientific">Janthinobacterium agaricidamnosum</name>
    <dbReference type="NCBI Taxonomy" id="55508"/>
    <lineage>
        <taxon>Bacteria</taxon>
        <taxon>Pseudomonadati</taxon>
        <taxon>Pseudomonadota</taxon>
        <taxon>Betaproteobacteria</taxon>
        <taxon>Burkholderiales</taxon>
        <taxon>Oxalobacteraceae</taxon>
        <taxon>Janthinobacterium</taxon>
    </lineage>
</organism>
<gene>
    <name evidence="1" type="ORF">D9M09_14780</name>
</gene>
<dbReference type="EMBL" id="CP033019">
    <property type="protein sequence ID" value="AYM76923.1"/>
    <property type="molecule type" value="Genomic_DNA"/>
</dbReference>
<keyword evidence="2" id="KW-1185">Reference proteome</keyword>
<dbReference type="RefSeq" id="WP_121669725.1">
    <property type="nucleotide sequence ID" value="NZ_CP033019.1"/>
</dbReference>
<protein>
    <submittedName>
        <fullName evidence="1">Uncharacterized protein</fullName>
    </submittedName>
</protein>
<dbReference type="Proteomes" id="UP000279594">
    <property type="component" value="Chromosome"/>
</dbReference>
<evidence type="ECO:0000313" key="2">
    <source>
        <dbReference type="Proteomes" id="UP000279594"/>
    </source>
</evidence>
<sequence>MTRVNFSEFALGATPGTKAEIVIKSGVSQAAVLRWVGLLHADRKIYIARWKPHPRAGAAMAVYAVGDLPDAPRTLKHLTKRQVRLRFEAKAKQDGRWDSMKARWRSKYWIRKAGAVGDPLVAALFGAARAQEAQT</sequence>
<evidence type="ECO:0000313" key="1">
    <source>
        <dbReference type="EMBL" id="AYM76923.1"/>
    </source>
</evidence>
<name>A0A3G2EAD4_9BURK</name>